<dbReference type="AlphaFoldDB" id="A0A4Y2P1Z0"/>
<dbReference type="Proteomes" id="UP000499080">
    <property type="component" value="Unassembled WGS sequence"/>
</dbReference>
<sequence length="178" mass="20126">MLANSFQSHGRKQAVTVLRKKPAMITEQMFLCFDKQGYSSINNEVIVYKIALCKIVTVDYKRRLRDRFCYTPVCLTRDVVGSVPNQLSGERYEKKISEGNGVTMPNEPDGNSDPDEQREMSPPLAANPAPIQVSKEIPDLTPFFRRAVAAYEKPRPISYATYVNRLEMPSGTWESGET</sequence>
<comment type="caution">
    <text evidence="2">The sequence shown here is derived from an EMBL/GenBank/DDBJ whole genome shotgun (WGS) entry which is preliminary data.</text>
</comment>
<name>A0A4Y2P1Z0_ARAVE</name>
<keyword evidence="3" id="KW-1185">Reference proteome</keyword>
<proteinExistence type="predicted"/>
<dbReference type="EMBL" id="BGPR01010231">
    <property type="protein sequence ID" value="GBN44993.1"/>
    <property type="molecule type" value="Genomic_DNA"/>
</dbReference>
<accession>A0A4Y2P1Z0</accession>
<evidence type="ECO:0000313" key="3">
    <source>
        <dbReference type="Proteomes" id="UP000499080"/>
    </source>
</evidence>
<organism evidence="2 3">
    <name type="scientific">Araneus ventricosus</name>
    <name type="common">Orbweaver spider</name>
    <name type="synonym">Epeira ventricosa</name>
    <dbReference type="NCBI Taxonomy" id="182803"/>
    <lineage>
        <taxon>Eukaryota</taxon>
        <taxon>Metazoa</taxon>
        <taxon>Ecdysozoa</taxon>
        <taxon>Arthropoda</taxon>
        <taxon>Chelicerata</taxon>
        <taxon>Arachnida</taxon>
        <taxon>Araneae</taxon>
        <taxon>Araneomorphae</taxon>
        <taxon>Entelegynae</taxon>
        <taxon>Araneoidea</taxon>
        <taxon>Araneidae</taxon>
        <taxon>Araneus</taxon>
    </lineage>
</organism>
<feature type="region of interest" description="Disordered" evidence="1">
    <location>
        <begin position="90"/>
        <end position="129"/>
    </location>
</feature>
<evidence type="ECO:0000313" key="2">
    <source>
        <dbReference type="EMBL" id="GBN44993.1"/>
    </source>
</evidence>
<evidence type="ECO:0000256" key="1">
    <source>
        <dbReference type="SAM" id="MobiDB-lite"/>
    </source>
</evidence>
<gene>
    <name evidence="2" type="ORF">AVEN_106676_1</name>
</gene>
<reference evidence="2 3" key="1">
    <citation type="journal article" date="2019" name="Sci. Rep.">
        <title>Orb-weaving spider Araneus ventricosus genome elucidates the spidroin gene catalogue.</title>
        <authorList>
            <person name="Kono N."/>
            <person name="Nakamura H."/>
            <person name="Ohtoshi R."/>
            <person name="Moran D.A.P."/>
            <person name="Shinohara A."/>
            <person name="Yoshida Y."/>
            <person name="Fujiwara M."/>
            <person name="Mori M."/>
            <person name="Tomita M."/>
            <person name="Arakawa K."/>
        </authorList>
    </citation>
    <scope>NUCLEOTIDE SEQUENCE [LARGE SCALE GENOMIC DNA]</scope>
</reference>
<protein>
    <submittedName>
        <fullName evidence="2">Uncharacterized protein</fullName>
    </submittedName>
</protein>